<dbReference type="KEGG" id="rhf:EUB48_03030"/>
<name>A0A515D7K9_9BURK</name>
<evidence type="ECO:0000313" key="2">
    <source>
        <dbReference type="Proteomes" id="UP000316798"/>
    </source>
</evidence>
<proteinExistence type="predicted"/>
<reference evidence="1 2" key="1">
    <citation type="submission" date="2019-01" db="EMBL/GenBank/DDBJ databases">
        <title>Genomic insights into a novel species Rhodoferax sp.</title>
        <authorList>
            <person name="Jin L."/>
        </authorList>
    </citation>
    <scope>NUCLEOTIDE SEQUENCE [LARGE SCALE GENOMIC DNA]</scope>
    <source>
        <strain evidence="1 2">CHu59-6-5</strain>
    </source>
</reference>
<dbReference type="AlphaFoldDB" id="A0A515D7K9"/>
<dbReference type="Proteomes" id="UP000316798">
    <property type="component" value="Chromosome"/>
</dbReference>
<accession>A0A515D7K9</accession>
<organism evidence="1 2">
    <name type="scientific">Rhodoferax sediminis</name>
    <dbReference type="NCBI Taxonomy" id="2509614"/>
    <lineage>
        <taxon>Bacteria</taxon>
        <taxon>Pseudomonadati</taxon>
        <taxon>Pseudomonadota</taxon>
        <taxon>Betaproteobacteria</taxon>
        <taxon>Burkholderiales</taxon>
        <taxon>Comamonadaceae</taxon>
        <taxon>Rhodoferax</taxon>
    </lineage>
</organism>
<protein>
    <submittedName>
        <fullName evidence="1">Uncharacterized protein</fullName>
    </submittedName>
</protein>
<dbReference type="EMBL" id="CP035503">
    <property type="protein sequence ID" value="QDL36386.1"/>
    <property type="molecule type" value="Genomic_DNA"/>
</dbReference>
<sequence length="65" mass="7070">MEDLAEVGSLSRRVMSQPVSTPLQGSIRFLRFPLPAAPSAFLAVDLPPPAARRAYRVPHTSQRVG</sequence>
<evidence type="ECO:0000313" key="1">
    <source>
        <dbReference type="EMBL" id="QDL36386.1"/>
    </source>
</evidence>
<keyword evidence="2" id="KW-1185">Reference proteome</keyword>
<gene>
    <name evidence="1" type="ORF">EUB48_03030</name>
</gene>